<organism evidence="1 2">
    <name type="scientific">Liparis tanakae</name>
    <name type="common">Tanaka's snailfish</name>
    <dbReference type="NCBI Taxonomy" id="230148"/>
    <lineage>
        <taxon>Eukaryota</taxon>
        <taxon>Metazoa</taxon>
        <taxon>Chordata</taxon>
        <taxon>Craniata</taxon>
        <taxon>Vertebrata</taxon>
        <taxon>Euteleostomi</taxon>
        <taxon>Actinopterygii</taxon>
        <taxon>Neopterygii</taxon>
        <taxon>Teleostei</taxon>
        <taxon>Neoteleostei</taxon>
        <taxon>Acanthomorphata</taxon>
        <taxon>Eupercaria</taxon>
        <taxon>Perciformes</taxon>
        <taxon>Cottioidei</taxon>
        <taxon>Cottales</taxon>
        <taxon>Liparidae</taxon>
        <taxon>Liparis</taxon>
    </lineage>
</organism>
<proteinExistence type="predicted"/>
<keyword evidence="2" id="KW-1185">Reference proteome</keyword>
<name>A0A4Z2GHE4_9TELE</name>
<accession>A0A4Z2GHE4</accession>
<sequence>MTRSAESTRGPPSLLSSHSAFCASISSSSLADPLAVFLPLDAGDGVAQDVAVQLSDNCNPKTPLTAFHLQQGFGQDAAGHTDGLADVVAGVLHLDVGDGELAAQRHGEAARLRRLLDGEQQDLGKRNNTAGGGFPLVPQRKVTVRLGAVIWSRGRTTI</sequence>
<dbReference type="Proteomes" id="UP000314294">
    <property type="component" value="Unassembled WGS sequence"/>
</dbReference>
<gene>
    <name evidence="1" type="ORF">EYF80_037044</name>
</gene>
<dbReference type="EMBL" id="SRLO01000537">
    <property type="protein sequence ID" value="TNN52740.1"/>
    <property type="molecule type" value="Genomic_DNA"/>
</dbReference>
<protein>
    <submittedName>
        <fullName evidence="1">Uncharacterized protein</fullName>
    </submittedName>
</protein>
<reference evidence="1 2" key="1">
    <citation type="submission" date="2019-03" db="EMBL/GenBank/DDBJ databases">
        <title>First draft genome of Liparis tanakae, snailfish: a comprehensive survey of snailfish specific genes.</title>
        <authorList>
            <person name="Kim W."/>
            <person name="Song I."/>
            <person name="Jeong J.-H."/>
            <person name="Kim D."/>
            <person name="Kim S."/>
            <person name="Ryu S."/>
            <person name="Song J.Y."/>
            <person name="Lee S.K."/>
        </authorList>
    </citation>
    <scope>NUCLEOTIDE SEQUENCE [LARGE SCALE GENOMIC DNA]</scope>
    <source>
        <tissue evidence="1">Muscle</tissue>
    </source>
</reference>
<comment type="caution">
    <text evidence="1">The sequence shown here is derived from an EMBL/GenBank/DDBJ whole genome shotgun (WGS) entry which is preliminary data.</text>
</comment>
<evidence type="ECO:0000313" key="1">
    <source>
        <dbReference type="EMBL" id="TNN52740.1"/>
    </source>
</evidence>
<evidence type="ECO:0000313" key="2">
    <source>
        <dbReference type="Proteomes" id="UP000314294"/>
    </source>
</evidence>
<dbReference type="AlphaFoldDB" id="A0A4Z2GHE4"/>